<dbReference type="SUPFAM" id="SSF53850">
    <property type="entry name" value="Periplasmic binding protein-like II"/>
    <property type="match status" value="1"/>
</dbReference>
<keyword evidence="5" id="KW-0574">Periplasm</keyword>
<organism evidence="7 8">
    <name type="scientific">Virgibacillus pantothenticus</name>
    <dbReference type="NCBI Taxonomy" id="1473"/>
    <lineage>
        <taxon>Bacteria</taxon>
        <taxon>Bacillati</taxon>
        <taxon>Bacillota</taxon>
        <taxon>Bacilli</taxon>
        <taxon>Bacillales</taxon>
        <taxon>Bacillaceae</taxon>
        <taxon>Virgibacillus</taxon>
    </lineage>
</organism>
<dbReference type="Gene3D" id="3.40.190.10">
    <property type="entry name" value="Periplasmic binding protein-like II"/>
    <property type="match status" value="2"/>
</dbReference>
<dbReference type="GO" id="GO:0030313">
    <property type="term" value="C:cell envelope"/>
    <property type="evidence" value="ECO:0007669"/>
    <property type="project" value="UniProtKB-SubCell"/>
</dbReference>
<gene>
    <name evidence="7" type="ORF">AFK71_06505</name>
</gene>
<dbReference type="InterPro" id="IPR006059">
    <property type="entry name" value="SBP"/>
</dbReference>
<dbReference type="CDD" id="cd14748">
    <property type="entry name" value="PBP2_UgpB"/>
    <property type="match status" value="1"/>
</dbReference>
<accession>A0A0L0QT64</accession>
<dbReference type="PATRIC" id="fig|1473.5.peg.4310"/>
<sequence length="444" mass="49320">MKKIIMFLVITMQIMVLAACGNEEKQKEDKEAEKATATSIPDSLEEPVEIEFWHAMTGGLEETLKTITDEFNQSQENIEVTLVSQGSYGDLSQKLMASAKAGDAPVMTQAYEDWMTQYIDNDLIADLTPYIEHEKHGWSEDELNDIVEVFRKANTWEDKMYGVPFNKSTEVLYYNEDMLADNDLEVPTTWEEYKQAAEKLTTEKDGTSIVGLGFENSIGLSFPTYVRQTGGKTIDAEENKVTFDTPEAKTALEFLNGMVAAGHARLAGEDGYMSGPFGRGDVAMYVGSSAGISFVGAEAESKINWSVAPLPKGKEAATAFQGTNLTMFNSASEEEKLAAWEYMKFLTSKEQTVYWAKSTGYVPVRDSALNTDEWKQYIQENPEFGVAASQFDAGYYDPNIKGKSGIQEVLDKEIQAVLLQEKTVEDGLKDIQKDAQNAVDKANK</sequence>
<dbReference type="Pfam" id="PF13416">
    <property type="entry name" value="SBP_bac_8"/>
    <property type="match status" value="1"/>
</dbReference>
<evidence type="ECO:0000256" key="4">
    <source>
        <dbReference type="ARBA" id="ARBA00022729"/>
    </source>
</evidence>
<dbReference type="Proteomes" id="UP000036780">
    <property type="component" value="Unassembled WGS sequence"/>
</dbReference>
<dbReference type="PROSITE" id="PS51257">
    <property type="entry name" value="PROKAR_LIPOPROTEIN"/>
    <property type="match status" value="1"/>
</dbReference>
<dbReference type="AlphaFoldDB" id="A0A0L0QT64"/>
<keyword evidence="8" id="KW-1185">Reference proteome</keyword>
<dbReference type="EMBL" id="LGTO01000005">
    <property type="protein sequence ID" value="KNE21717.1"/>
    <property type="molecule type" value="Genomic_DNA"/>
</dbReference>
<dbReference type="GO" id="GO:0055085">
    <property type="term" value="P:transmembrane transport"/>
    <property type="evidence" value="ECO:0007669"/>
    <property type="project" value="InterPro"/>
</dbReference>
<feature type="signal peptide" evidence="6">
    <location>
        <begin position="1"/>
        <end position="18"/>
    </location>
</feature>
<comment type="caution">
    <text evidence="7">The sequence shown here is derived from an EMBL/GenBank/DDBJ whole genome shotgun (WGS) entry which is preliminary data.</text>
</comment>
<dbReference type="PANTHER" id="PTHR43649">
    <property type="entry name" value="ARABINOSE-BINDING PROTEIN-RELATED"/>
    <property type="match status" value="1"/>
</dbReference>
<keyword evidence="3" id="KW-0813">Transport</keyword>
<comment type="similarity">
    <text evidence="2">Belongs to the bacterial solute-binding protein 1 family.</text>
</comment>
<evidence type="ECO:0000256" key="5">
    <source>
        <dbReference type="ARBA" id="ARBA00022764"/>
    </source>
</evidence>
<dbReference type="InterPro" id="IPR006061">
    <property type="entry name" value="SBP_1_CS"/>
</dbReference>
<evidence type="ECO:0000313" key="8">
    <source>
        <dbReference type="Proteomes" id="UP000036780"/>
    </source>
</evidence>
<evidence type="ECO:0000313" key="7">
    <source>
        <dbReference type="EMBL" id="KNE21717.1"/>
    </source>
</evidence>
<dbReference type="InterPro" id="IPR050490">
    <property type="entry name" value="Bact_solute-bd_prot1"/>
</dbReference>
<dbReference type="PROSITE" id="PS01037">
    <property type="entry name" value="SBP_BACTERIAL_1"/>
    <property type="match status" value="1"/>
</dbReference>
<evidence type="ECO:0000256" key="1">
    <source>
        <dbReference type="ARBA" id="ARBA00004196"/>
    </source>
</evidence>
<name>A0A0L0QT64_VIRPA</name>
<dbReference type="RefSeq" id="WP_050351156.1">
    <property type="nucleotide sequence ID" value="NZ_BOSN01000004.1"/>
</dbReference>
<dbReference type="OrthoDB" id="94797at2"/>
<keyword evidence="4 6" id="KW-0732">Signal</keyword>
<evidence type="ECO:0000256" key="3">
    <source>
        <dbReference type="ARBA" id="ARBA00022448"/>
    </source>
</evidence>
<feature type="chain" id="PRO_5041039953" evidence="6">
    <location>
        <begin position="19"/>
        <end position="444"/>
    </location>
</feature>
<dbReference type="PANTHER" id="PTHR43649:SF31">
    <property type="entry name" value="SN-GLYCEROL-3-PHOSPHATE-BINDING PERIPLASMIC PROTEIN UGPB"/>
    <property type="match status" value="1"/>
</dbReference>
<comment type="subcellular location">
    <subcellularLocation>
        <location evidence="1">Cell envelope</location>
    </subcellularLocation>
</comment>
<evidence type="ECO:0000256" key="2">
    <source>
        <dbReference type="ARBA" id="ARBA00008520"/>
    </source>
</evidence>
<evidence type="ECO:0000256" key="6">
    <source>
        <dbReference type="SAM" id="SignalP"/>
    </source>
</evidence>
<proteinExistence type="inferred from homology"/>
<protein>
    <submittedName>
        <fullName evidence="7">ABC transporter substrate-binding protein</fullName>
    </submittedName>
</protein>
<dbReference type="GeneID" id="66872950"/>
<reference evidence="8" key="1">
    <citation type="submission" date="2015-07" db="EMBL/GenBank/DDBJ databases">
        <title>Fjat-10053 dsm26.</title>
        <authorList>
            <person name="Liu B."/>
            <person name="Wang J."/>
            <person name="Zhu Y."/>
            <person name="Liu G."/>
            <person name="Chen Q."/>
            <person name="Chen Z."/>
            <person name="Lan J."/>
            <person name="Che J."/>
            <person name="Ge C."/>
            <person name="Shi H."/>
            <person name="Pan Z."/>
            <person name="Liu X."/>
        </authorList>
    </citation>
    <scope>NUCLEOTIDE SEQUENCE [LARGE SCALE GENOMIC DNA]</scope>
    <source>
        <strain evidence="8">DSM 26</strain>
    </source>
</reference>